<organism evidence="2 3">
    <name type="scientific">Popillia japonica</name>
    <name type="common">Japanese beetle</name>
    <dbReference type="NCBI Taxonomy" id="7064"/>
    <lineage>
        <taxon>Eukaryota</taxon>
        <taxon>Metazoa</taxon>
        <taxon>Ecdysozoa</taxon>
        <taxon>Arthropoda</taxon>
        <taxon>Hexapoda</taxon>
        <taxon>Insecta</taxon>
        <taxon>Pterygota</taxon>
        <taxon>Neoptera</taxon>
        <taxon>Endopterygota</taxon>
        <taxon>Coleoptera</taxon>
        <taxon>Polyphaga</taxon>
        <taxon>Scarabaeiformia</taxon>
        <taxon>Scarabaeidae</taxon>
        <taxon>Rutelinae</taxon>
        <taxon>Popillia</taxon>
    </lineage>
</organism>
<name>A0AAW1MYU8_POPJA</name>
<evidence type="ECO:0000313" key="3">
    <source>
        <dbReference type="Proteomes" id="UP001458880"/>
    </source>
</evidence>
<protein>
    <submittedName>
        <fullName evidence="2">Uncharacterized protein</fullName>
    </submittedName>
</protein>
<dbReference type="EMBL" id="JASPKY010000027">
    <property type="protein sequence ID" value="KAK9751588.1"/>
    <property type="molecule type" value="Genomic_DNA"/>
</dbReference>
<accession>A0AAW1MYU8</accession>
<feature type="compositionally biased region" description="Acidic residues" evidence="1">
    <location>
        <begin position="187"/>
        <end position="196"/>
    </location>
</feature>
<comment type="caution">
    <text evidence="2">The sequence shown here is derived from an EMBL/GenBank/DDBJ whole genome shotgun (WGS) entry which is preliminary data.</text>
</comment>
<dbReference type="Proteomes" id="UP001458880">
    <property type="component" value="Unassembled WGS sequence"/>
</dbReference>
<proteinExistence type="predicted"/>
<gene>
    <name evidence="2" type="ORF">QE152_g4984</name>
</gene>
<keyword evidence="3" id="KW-1185">Reference proteome</keyword>
<dbReference type="AlphaFoldDB" id="A0AAW1MYU8"/>
<evidence type="ECO:0000313" key="2">
    <source>
        <dbReference type="EMBL" id="KAK9751588.1"/>
    </source>
</evidence>
<evidence type="ECO:0000256" key="1">
    <source>
        <dbReference type="SAM" id="MobiDB-lite"/>
    </source>
</evidence>
<reference evidence="2 3" key="1">
    <citation type="journal article" date="2024" name="BMC Genomics">
        <title>De novo assembly and annotation of Popillia japonica's genome with initial clues to its potential as an invasive pest.</title>
        <authorList>
            <person name="Cucini C."/>
            <person name="Boschi S."/>
            <person name="Funari R."/>
            <person name="Cardaioli E."/>
            <person name="Iannotti N."/>
            <person name="Marturano G."/>
            <person name="Paoli F."/>
            <person name="Bruttini M."/>
            <person name="Carapelli A."/>
            <person name="Frati F."/>
            <person name="Nardi F."/>
        </authorList>
    </citation>
    <scope>NUCLEOTIDE SEQUENCE [LARGE SCALE GENOMIC DNA]</scope>
    <source>
        <strain evidence="2">DMR45628</strain>
    </source>
</reference>
<sequence length="215" mass="24427">MNTAWTRVTSKTIENCFRHAGFLHNALFDEDDDLPLSQLILKYADDKDDDNFPLSTWIDRNNINNPFNNEDLTRYTNVDSELITTEAPSDAELIRNSFKDDLQEVMEDSDMEENAARLPTIGKVHNALNVLSTYISFTDVDHSIKYMMFNLLQVVMSNRNKSRKAALSDAELEEIIANLDNSEDELFDFSDTDSIADPDHNPQELDEDPGLASVA</sequence>
<feature type="region of interest" description="Disordered" evidence="1">
    <location>
        <begin position="187"/>
        <end position="215"/>
    </location>
</feature>